<organism evidence="1 2">
    <name type="scientific">Halohasta litorea</name>
    <dbReference type="NCBI Taxonomy" id="869891"/>
    <lineage>
        <taxon>Archaea</taxon>
        <taxon>Methanobacteriati</taxon>
        <taxon>Methanobacteriota</taxon>
        <taxon>Stenosarchaea group</taxon>
        <taxon>Halobacteria</taxon>
        <taxon>Halobacteriales</taxon>
        <taxon>Haloferacaceae</taxon>
        <taxon>Halohasta</taxon>
    </lineage>
</organism>
<protein>
    <submittedName>
        <fullName evidence="1">Pyridoxamine 5'-phosphate oxidase family protein</fullName>
    </submittedName>
</protein>
<dbReference type="AlphaFoldDB" id="A0ABD6D9T2"/>
<evidence type="ECO:0000313" key="2">
    <source>
        <dbReference type="Proteomes" id="UP001597052"/>
    </source>
</evidence>
<dbReference type="Proteomes" id="UP001597052">
    <property type="component" value="Unassembled WGS sequence"/>
</dbReference>
<reference evidence="1 2" key="1">
    <citation type="journal article" date="2019" name="Int. J. Syst. Evol. Microbiol.">
        <title>The Global Catalogue of Microorganisms (GCM) 10K type strain sequencing project: providing services to taxonomists for standard genome sequencing and annotation.</title>
        <authorList>
            <consortium name="The Broad Institute Genomics Platform"/>
            <consortium name="The Broad Institute Genome Sequencing Center for Infectious Disease"/>
            <person name="Wu L."/>
            <person name="Ma J."/>
        </authorList>
    </citation>
    <scope>NUCLEOTIDE SEQUENCE [LARGE SCALE GENOMIC DNA]</scope>
    <source>
        <strain evidence="1 2">CGMCC 1.10593</strain>
    </source>
</reference>
<dbReference type="RefSeq" id="WP_256395559.1">
    <property type="nucleotide sequence ID" value="NZ_JANHDJ010000002.1"/>
</dbReference>
<evidence type="ECO:0000313" key="1">
    <source>
        <dbReference type="EMBL" id="MFD1642065.1"/>
    </source>
</evidence>
<accession>A0ABD6D9T2</accession>
<gene>
    <name evidence="1" type="ORF">ACFSBW_09295</name>
</gene>
<name>A0ABD6D9T2_9EURY</name>
<dbReference type="Gene3D" id="2.30.110.10">
    <property type="entry name" value="Electron Transport, Fmn-binding Protein, Chain A"/>
    <property type="match status" value="1"/>
</dbReference>
<dbReference type="Pfam" id="PF12900">
    <property type="entry name" value="Pyridox_ox_2"/>
    <property type="match status" value="1"/>
</dbReference>
<sequence length="155" mass="17121">MSQNLYAQFSGTPMSRDDIDRLLEDQGYGILSLCGDGTPYSVPLSFGYDGESVALLFLSEGPQSRKADAISEGATARLLVTDIRGRFDWQSVAVTGPVHAVAPDSEAFEQFIATLDDNAWFIRGFERANSLESIQGWRLDPETVRGLERREQPSE</sequence>
<dbReference type="EMBL" id="JBHUDM010000002">
    <property type="protein sequence ID" value="MFD1642065.1"/>
    <property type="molecule type" value="Genomic_DNA"/>
</dbReference>
<dbReference type="SUPFAM" id="SSF50475">
    <property type="entry name" value="FMN-binding split barrel"/>
    <property type="match status" value="1"/>
</dbReference>
<keyword evidence="2" id="KW-1185">Reference proteome</keyword>
<proteinExistence type="predicted"/>
<dbReference type="InterPro" id="IPR024747">
    <property type="entry name" value="Pyridox_Oxase-rel"/>
</dbReference>
<comment type="caution">
    <text evidence="1">The sequence shown here is derived from an EMBL/GenBank/DDBJ whole genome shotgun (WGS) entry which is preliminary data.</text>
</comment>
<dbReference type="InterPro" id="IPR012349">
    <property type="entry name" value="Split_barrel_FMN-bd"/>
</dbReference>